<gene>
    <name evidence="8" type="ORF">P4826_07660</name>
</gene>
<dbReference type="EMBL" id="CP136921">
    <property type="protein sequence ID" value="WOO33926.1"/>
    <property type="molecule type" value="Genomic_DNA"/>
</dbReference>
<sequence length="502" mass="54927">MQLPLNIVAHGSESLQQQITQQIRCLIHDGRLAPGTRMPATRELASDLGVSRNTVIGAFQRLIAEGCLESREPVGTFVAQRIIVDRVAPPVVTGQATPPFTSAARQDTGMHRPQPRLRPPQHWQPHHVARPHAGQVGLDFWVGRPDARLFPLRSWGMLLARALHSQPHQLCEYGDPQGMLALREAIASHIGATRGIATDAGRVLITNGIQEGLSLLAQLLIAPGVEVAVENPCYMGASRVFAAHGGVLAGVPVDDQGMRTDALPRKAALAYVTPSHQYPLGGTLPLERREALLAWARNCGAYVLEDDYDSDFFYDRAPLLALKSLDHHDQVVYLGTFSKTLGAGLRIGYMVLPHSLCQAAVNAKAMLNNSQSWLEQAALAAFMAEGGYEHHVRRLRRLYADRRDHLRTALGQWLPDWQVQGAGSGMHLVARVPPNAAPIHELERAAHAQGVGIYGVERGNGQLLNVAADHPWRRIVLLGYASLDEPQISDALLRLRQVFPHS</sequence>
<dbReference type="GO" id="GO:0008483">
    <property type="term" value="F:transaminase activity"/>
    <property type="evidence" value="ECO:0007669"/>
    <property type="project" value="UniProtKB-KW"/>
</dbReference>
<dbReference type="InterPro" id="IPR015421">
    <property type="entry name" value="PyrdxlP-dep_Trfase_major"/>
</dbReference>
<evidence type="ECO:0000259" key="7">
    <source>
        <dbReference type="PROSITE" id="PS50949"/>
    </source>
</evidence>
<dbReference type="SUPFAM" id="SSF46785">
    <property type="entry name" value="Winged helix' DNA-binding domain"/>
    <property type="match status" value="1"/>
</dbReference>
<dbReference type="CDD" id="cd00609">
    <property type="entry name" value="AAT_like"/>
    <property type="match status" value="1"/>
</dbReference>
<dbReference type="SUPFAM" id="SSF53383">
    <property type="entry name" value="PLP-dependent transferases"/>
    <property type="match status" value="1"/>
</dbReference>
<dbReference type="Gene3D" id="1.10.10.10">
    <property type="entry name" value="Winged helix-like DNA-binding domain superfamily/Winged helix DNA-binding domain"/>
    <property type="match status" value="1"/>
</dbReference>
<keyword evidence="8" id="KW-0032">Aminotransferase</keyword>
<reference evidence="8 9" key="1">
    <citation type="submission" date="2023-03" db="EMBL/GenBank/DDBJ databases">
        <title>Diaphorobacter basophil sp. nov., isolated from a sewage-treatment plant.</title>
        <authorList>
            <person name="Yang K."/>
        </authorList>
    </citation>
    <scope>NUCLEOTIDE SEQUENCE [LARGE SCALE GENOMIC DNA]</scope>
    <source>
        <strain evidence="8 9">Y-1</strain>
    </source>
</reference>
<dbReference type="Gene3D" id="3.40.640.10">
    <property type="entry name" value="Type I PLP-dependent aspartate aminotransferase-like (Major domain)"/>
    <property type="match status" value="1"/>
</dbReference>
<keyword evidence="2" id="KW-0663">Pyridoxal phosphate</keyword>
<feature type="domain" description="HTH gntR-type" evidence="7">
    <location>
        <begin position="13"/>
        <end position="81"/>
    </location>
</feature>
<feature type="region of interest" description="Disordered" evidence="6">
    <location>
        <begin position="94"/>
        <end position="114"/>
    </location>
</feature>
<keyword evidence="8" id="KW-0808">Transferase</keyword>
<dbReference type="InterPro" id="IPR000524">
    <property type="entry name" value="Tscrpt_reg_HTH_GntR"/>
</dbReference>
<evidence type="ECO:0000256" key="1">
    <source>
        <dbReference type="ARBA" id="ARBA00005384"/>
    </source>
</evidence>
<dbReference type="InterPro" id="IPR036388">
    <property type="entry name" value="WH-like_DNA-bd_sf"/>
</dbReference>
<name>A0ABZ0J958_9BURK</name>
<keyword evidence="5" id="KW-0804">Transcription</keyword>
<dbReference type="InterPro" id="IPR004839">
    <property type="entry name" value="Aminotransferase_I/II_large"/>
</dbReference>
<dbReference type="PROSITE" id="PS50949">
    <property type="entry name" value="HTH_GNTR"/>
    <property type="match status" value="1"/>
</dbReference>
<evidence type="ECO:0000256" key="2">
    <source>
        <dbReference type="ARBA" id="ARBA00022898"/>
    </source>
</evidence>
<accession>A0ABZ0J958</accession>
<evidence type="ECO:0000256" key="4">
    <source>
        <dbReference type="ARBA" id="ARBA00023125"/>
    </source>
</evidence>
<evidence type="ECO:0000313" key="9">
    <source>
        <dbReference type="Proteomes" id="UP001303211"/>
    </source>
</evidence>
<dbReference type="Proteomes" id="UP001303211">
    <property type="component" value="Chromosome"/>
</dbReference>
<dbReference type="SMART" id="SM00345">
    <property type="entry name" value="HTH_GNTR"/>
    <property type="match status" value="1"/>
</dbReference>
<keyword evidence="3" id="KW-0805">Transcription regulation</keyword>
<dbReference type="PRINTS" id="PR00035">
    <property type="entry name" value="HTHGNTR"/>
</dbReference>
<dbReference type="InterPro" id="IPR015424">
    <property type="entry name" value="PyrdxlP-dep_Trfase"/>
</dbReference>
<evidence type="ECO:0000256" key="5">
    <source>
        <dbReference type="ARBA" id="ARBA00023163"/>
    </source>
</evidence>
<dbReference type="PANTHER" id="PTHR46577">
    <property type="entry name" value="HTH-TYPE TRANSCRIPTIONAL REGULATORY PROTEIN GABR"/>
    <property type="match status" value="1"/>
</dbReference>
<protein>
    <submittedName>
        <fullName evidence="8">PLP-dependent aminotransferase family protein</fullName>
    </submittedName>
</protein>
<dbReference type="InterPro" id="IPR051446">
    <property type="entry name" value="HTH_trans_reg/aminotransferase"/>
</dbReference>
<dbReference type="PANTHER" id="PTHR46577:SF1">
    <property type="entry name" value="HTH-TYPE TRANSCRIPTIONAL REGULATORY PROTEIN GABR"/>
    <property type="match status" value="1"/>
</dbReference>
<dbReference type="Pfam" id="PF00392">
    <property type="entry name" value="GntR"/>
    <property type="match status" value="1"/>
</dbReference>
<keyword evidence="4" id="KW-0238">DNA-binding</keyword>
<evidence type="ECO:0000256" key="6">
    <source>
        <dbReference type="SAM" id="MobiDB-lite"/>
    </source>
</evidence>
<organism evidence="8 9">
    <name type="scientific">Diaphorobacter limosus</name>
    <dbReference type="NCBI Taxonomy" id="3036128"/>
    <lineage>
        <taxon>Bacteria</taxon>
        <taxon>Pseudomonadati</taxon>
        <taxon>Pseudomonadota</taxon>
        <taxon>Betaproteobacteria</taxon>
        <taxon>Burkholderiales</taxon>
        <taxon>Comamonadaceae</taxon>
        <taxon>Diaphorobacter</taxon>
    </lineage>
</organism>
<evidence type="ECO:0000313" key="8">
    <source>
        <dbReference type="EMBL" id="WOO33926.1"/>
    </source>
</evidence>
<proteinExistence type="inferred from homology"/>
<comment type="similarity">
    <text evidence="1">In the C-terminal section; belongs to the class-I pyridoxal-phosphate-dependent aminotransferase family.</text>
</comment>
<keyword evidence="9" id="KW-1185">Reference proteome</keyword>
<dbReference type="CDD" id="cd07377">
    <property type="entry name" value="WHTH_GntR"/>
    <property type="match status" value="1"/>
</dbReference>
<dbReference type="InterPro" id="IPR036390">
    <property type="entry name" value="WH_DNA-bd_sf"/>
</dbReference>
<dbReference type="RefSeq" id="WP_317703257.1">
    <property type="nucleotide sequence ID" value="NZ_CP136921.1"/>
</dbReference>
<feature type="compositionally biased region" description="Polar residues" evidence="6">
    <location>
        <begin position="94"/>
        <end position="105"/>
    </location>
</feature>
<evidence type="ECO:0000256" key="3">
    <source>
        <dbReference type="ARBA" id="ARBA00023015"/>
    </source>
</evidence>
<dbReference type="Pfam" id="PF00155">
    <property type="entry name" value="Aminotran_1_2"/>
    <property type="match status" value="1"/>
</dbReference>